<sequence length="143" mass="15276">MRTLSLAAGAVVMALSVTHALAGASDDARRHFDAIAAGQVDDIMAAYGDKARFEWIGGPLNGTYAGTDEIRGVWSKFAKANAPLKVSVAKLEESANPQGSTVTANVEFSGKNTIKVRYALTYRDGRLVNEIWQIDPKLSSAAY</sequence>
<organism evidence="3 4">
    <name type="scientific">Sulfurifustis variabilis</name>
    <dbReference type="NCBI Taxonomy" id="1675686"/>
    <lineage>
        <taxon>Bacteria</taxon>
        <taxon>Pseudomonadati</taxon>
        <taxon>Pseudomonadota</taxon>
        <taxon>Gammaproteobacteria</taxon>
        <taxon>Acidiferrobacterales</taxon>
        <taxon>Acidiferrobacteraceae</taxon>
        <taxon>Sulfurifustis</taxon>
    </lineage>
</organism>
<dbReference type="SUPFAM" id="SSF54427">
    <property type="entry name" value="NTF2-like"/>
    <property type="match status" value="1"/>
</dbReference>
<evidence type="ECO:0000259" key="2">
    <source>
        <dbReference type="Pfam" id="PF12680"/>
    </source>
</evidence>
<dbReference type="Gene3D" id="3.10.450.50">
    <property type="match status" value="1"/>
</dbReference>
<dbReference type="InterPro" id="IPR037401">
    <property type="entry name" value="SnoaL-like"/>
</dbReference>
<dbReference type="Proteomes" id="UP000218899">
    <property type="component" value="Chromosome"/>
</dbReference>
<keyword evidence="4" id="KW-1185">Reference proteome</keyword>
<gene>
    <name evidence="3" type="ORF">SVA_2588</name>
</gene>
<dbReference type="Pfam" id="PF12680">
    <property type="entry name" value="SnoaL_2"/>
    <property type="match status" value="1"/>
</dbReference>
<evidence type="ECO:0000313" key="3">
    <source>
        <dbReference type="EMBL" id="BAU49136.1"/>
    </source>
</evidence>
<dbReference type="InterPro" id="IPR032710">
    <property type="entry name" value="NTF2-like_dom_sf"/>
</dbReference>
<feature type="chain" id="PRO_5008571372" evidence="1">
    <location>
        <begin position="23"/>
        <end position="143"/>
    </location>
</feature>
<evidence type="ECO:0000256" key="1">
    <source>
        <dbReference type="SAM" id="SignalP"/>
    </source>
</evidence>
<dbReference type="KEGG" id="sva:SVA_2588"/>
<protein>
    <submittedName>
        <fullName evidence="3">Membrane protein</fullName>
    </submittedName>
</protein>
<reference evidence="3 4" key="1">
    <citation type="submission" date="2015-08" db="EMBL/GenBank/DDBJ databases">
        <title>Complete genome sequence of Sulfurifustis variabilis.</title>
        <authorList>
            <person name="Miura A."/>
            <person name="Kojima H."/>
            <person name="Fukui M."/>
        </authorList>
    </citation>
    <scope>NUCLEOTIDE SEQUENCE [LARGE SCALE GENOMIC DNA]</scope>
    <source>
        <strain evidence="4">skN76</strain>
    </source>
</reference>
<feature type="domain" description="SnoaL-like" evidence="2">
    <location>
        <begin position="28"/>
        <end position="126"/>
    </location>
</feature>
<dbReference type="AlphaFoldDB" id="A0A1B4V6F3"/>
<name>A0A1B4V6F3_9GAMM</name>
<accession>A0A1B4V6F3</accession>
<dbReference type="RefSeq" id="WP_096461584.1">
    <property type="nucleotide sequence ID" value="NZ_AP014936.1"/>
</dbReference>
<feature type="signal peptide" evidence="1">
    <location>
        <begin position="1"/>
        <end position="22"/>
    </location>
</feature>
<evidence type="ECO:0000313" key="4">
    <source>
        <dbReference type="Proteomes" id="UP000218899"/>
    </source>
</evidence>
<keyword evidence="1" id="KW-0732">Signal</keyword>
<dbReference type="EMBL" id="AP014936">
    <property type="protein sequence ID" value="BAU49136.1"/>
    <property type="molecule type" value="Genomic_DNA"/>
</dbReference>
<proteinExistence type="predicted"/>